<dbReference type="Gene3D" id="3.40.525.10">
    <property type="entry name" value="CRAL-TRIO lipid binding domain"/>
    <property type="match status" value="1"/>
</dbReference>
<dbReference type="Proteomes" id="UP001190700">
    <property type="component" value="Unassembled WGS sequence"/>
</dbReference>
<dbReference type="EMBL" id="LGRX02020904">
    <property type="protein sequence ID" value="KAK3257172.1"/>
    <property type="molecule type" value="Genomic_DNA"/>
</dbReference>
<evidence type="ECO:0000259" key="5">
    <source>
        <dbReference type="PROSITE" id="PS50191"/>
    </source>
</evidence>
<evidence type="ECO:0000313" key="7">
    <source>
        <dbReference type="Proteomes" id="UP001190700"/>
    </source>
</evidence>
<organism evidence="6 7">
    <name type="scientific">Cymbomonas tetramitiformis</name>
    <dbReference type="NCBI Taxonomy" id="36881"/>
    <lineage>
        <taxon>Eukaryota</taxon>
        <taxon>Viridiplantae</taxon>
        <taxon>Chlorophyta</taxon>
        <taxon>Pyramimonadophyceae</taxon>
        <taxon>Pyramimonadales</taxon>
        <taxon>Pyramimonadaceae</taxon>
        <taxon>Cymbomonas</taxon>
    </lineage>
</organism>
<gene>
    <name evidence="6" type="ORF">CYMTET_33730</name>
</gene>
<reference evidence="6 7" key="1">
    <citation type="journal article" date="2015" name="Genome Biol. Evol.">
        <title>Comparative Genomics of a Bacterivorous Green Alga Reveals Evolutionary Causalities and Consequences of Phago-Mixotrophic Mode of Nutrition.</title>
        <authorList>
            <person name="Burns J.A."/>
            <person name="Paasch A."/>
            <person name="Narechania A."/>
            <person name="Kim E."/>
        </authorList>
    </citation>
    <scope>NUCLEOTIDE SEQUENCE [LARGE SCALE GENOMIC DNA]</scope>
    <source>
        <strain evidence="6 7">PLY_AMNH</strain>
    </source>
</reference>
<feature type="compositionally biased region" description="Basic and acidic residues" evidence="4">
    <location>
        <begin position="26"/>
        <end position="37"/>
    </location>
</feature>
<protein>
    <recommendedName>
        <fullName evidence="5">CRAL-TRIO domain-containing protein</fullName>
    </recommendedName>
</protein>
<dbReference type="SUPFAM" id="SSF52087">
    <property type="entry name" value="CRAL/TRIO domain"/>
    <property type="match status" value="1"/>
</dbReference>
<comment type="caution">
    <text evidence="6">The sequence shown here is derived from an EMBL/GenBank/DDBJ whole genome shotgun (WGS) entry which is preliminary data.</text>
</comment>
<name>A0AAE0FCI5_9CHLO</name>
<dbReference type="AlphaFoldDB" id="A0AAE0FCI5"/>
<comment type="subcellular location">
    <subcellularLocation>
        <location evidence="1">Cell membrane</location>
        <topology evidence="1">Peripheral membrane protein</topology>
    </subcellularLocation>
    <subcellularLocation>
        <location evidence="2">Golgi apparatus membrane</location>
        <topology evidence="2">Peripheral membrane protein</topology>
    </subcellularLocation>
</comment>
<evidence type="ECO:0000256" key="1">
    <source>
        <dbReference type="ARBA" id="ARBA00004202"/>
    </source>
</evidence>
<sequence>MGCCSSTDKAKGKQDAGVPTVPTVDVLDKTPSNKENLEPLEPPTKLSIENRQSRAESADSQVGEPKTERSMSIYHDCSDTFDVNLVFQDEGGGKAGKPEDKDAPCETSVVGSTDKSDSVNLDWTNKLFKTNAKDYSALPAFAFSMEVTEKQLEVAKKLREHFPESLNFHSDADMVRFCKARNFVWKDILIMYTKYTKEFRNSNVWCAGMPFVRPAIGPEFENLQPDEPDMSILVHRPLEQTLAMEKIRDCFMHNIIFRIDRFGRPVLYNKMATPINRGIGDIIPIEDRLRWHAAMYEQLQYLLLLCSKRAGKYIGSVTSVIDVSGSTFSGAVKHMRRADTKVESDFMSDFFPERMAKIVVVNAPMGANTAWNMAKVLLPAATAEKVTILGTSGYSAELLKLISEENLPLCYGGKAKFEYPELQDINNYKPKPKQ</sequence>
<dbReference type="PROSITE" id="PS50191">
    <property type="entry name" value="CRAL_TRIO"/>
    <property type="match status" value="1"/>
</dbReference>
<dbReference type="Pfam" id="PF00650">
    <property type="entry name" value="CRAL_TRIO"/>
    <property type="match status" value="1"/>
</dbReference>
<dbReference type="PANTHER" id="PTHR45657">
    <property type="entry name" value="CRAL-TRIO DOMAIN-CONTAINING PROTEIN YKL091C-RELATED"/>
    <property type="match status" value="1"/>
</dbReference>
<dbReference type="SMART" id="SM00516">
    <property type="entry name" value="SEC14"/>
    <property type="match status" value="1"/>
</dbReference>
<keyword evidence="7" id="KW-1185">Reference proteome</keyword>
<evidence type="ECO:0000256" key="4">
    <source>
        <dbReference type="SAM" id="MobiDB-lite"/>
    </source>
</evidence>
<dbReference type="PANTHER" id="PTHR45657:SF1">
    <property type="entry name" value="CRAL-TRIO DOMAIN-CONTAINING PROTEIN YKL091C-RELATED"/>
    <property type="match status" value="1"/>
</dbReference>
<feature type="region of interest" description="Disordered" evidence="4">
    <location>
        <begin position="89"/>
        <end position="115"/>
    </location>
</feature>
<comment type="similarity">
    <text evidence="3">Belongs to the SFH family.</text>
</comment>
<accession>A0AAE0FCI5</accession>
<dbReference type="GO" id="GO:0005886">
    <property type="term" value="C:plasma membrane"/>
    <property type="evidence" value="ECO:0007669"/>
    <property type="project" value="UniProtKB-SubCell"/>
</dbReference>
<dbReference type="InterPro" id="IPR036865">
    <property type="entry name" value="CRAL-TRIO_dom_sf"/>
</dbReference>
<dbReference type="CDD" id="cd00170">
    <property type="entry name" value="SEC14"/>
    <property type="match status" value="1"/>
</dbReference>
<evidence type="ECO:0000256" key="2">
    <source>
        <dbReference type="ARBA" id="ARBA00004395"/>
    </source>
</evidence>
<evidence type="ECO:0000313" key="6">
    <source>
        <dbReference type="EMBL" id="KAK3257172.1"/>
    </source>
</evidence>
<proteinExistence type="inferred from homology"/>
<dbReference type="InterPro" id="IPR001251">
    <property type="entry name" value="CRAL-TRIO_dom"/>
</dbReference>
<dbReference type="GO" id="GO:0000139">
    <property type="term" value="C:Golgi membrane"/>
    <property type="evidence" value="ECO:0007669"/>
    <property type="project" value="UniProtKB-SubCell"/>
</dbReference>
<evidence type="ECO:0000256" key="3">
    <source>
        <dbReference type="ARBA" id="ARBA00038020"/>
    </source>
</evidence>
<feature type="domain" description="CRAL-TRIO" evidence="5">
    <location>
        <begin position="244"/>
        <end position="419"/>
    </location>
</feature>
<dbReference type="InterPro" id="IPR051026">
    <property type="entry name" value="PI/PC_transfer"/>
</dbReference>
<feature type="region of interest" description="Disordered" evidence="4">
    <location>
        <begin position="1"/>
        <end position="69"/>
    </location>
</feature>